<feature type="domain" description="Rieske" evidence="23">
    <location>
        <begin position="213"/>
        <end position="318"/>
    </location>
</feature>
<dbReference type="SUPFAM" id="SSF50022">
    <property type="entry name" value="ISP domain"/>
    <property type="match status" value="1"/>
</dbReference>
<dbReference type="InterPro" id="IPR014349">
    <property type="entry name" value="Rieske_Fe-S_prot"/>
</dbReference>
<evidence type="ECO:0000256" key="12">
    <source>
        <dbReference type="ARBA" id="ARBA00022982"/>
    </source>
</evidence>
<evidence type="ECO:0000256" key="8">
    <source>
        <dbReference type="ARBA" id="ARBA00022692"/>
    </source>
</evidence>
<dbReference type="InterPro" id="IPR017941">
    <property type="entry name" value="Rieske_2Fe-2S"/>
</dbReference>
<evidence type="ECO:0000256" key="5">
    <source>
        <dbReference type="ARBA" id="ARBA00019816"/>
    </source>
</evidence>
<feature type="transmembrane region" description="Helical" evidence="22">
    <location>
        <begin position="142"/>
        <end position="163"/>
    </location>
</feature>
<keyword evidence="9" id="KW-0001">2Fe-2S</keyword>
<sequence>MLNTLVVTTEVVPLPRLRAEEQIKAAQALAEKANRSKDENDKLAQSIAAARDQLNIAELLGYGDKKDYKPMYQQIDDIEKKTAGGKWGKGWFEKIRQQLAEWRTCVGGYRRGASALRRSNLAATTGIPMPGYAKLNRDRRQWLLAATGVSGGAVLAAAAIPFVESLAPGEAAKAAGAPVEVDISQIAPGALLTIEWRGRPVWILHRTERMLTLLRCNDARLADPRSEQAQQPAYAANPTRSIRPAFLVATGICTRLGCVPVYRPEVAPADLGGDWSGGFYCPCHGSRFDLAGRVFKNVPAPSNLEIPPHEYLGDTRLRIGADREHPA</sequence>
<evidence type="ECO:0000256" key="14">
    <source>
        <dbReference type="ARBA" id="ARBA00023004"/>
    </source>
</evidence>
<dbReference type="PRINTS" id="PR00162">
    <property type="entry name" value="RIESKE"/>
</dbReference>
<comment type="caution">
    <text evidence="24">The sequence shown here is derived from an EMBL/GenBank/DDBJ whole genome shotgun (WGS) entry which is preliminary data.</text>
</comment>
<keyword evidence="7" id="KW-1003">Cell membrane</keyword>
<comment type="cofactor">
    <cofactor evidence="20">
        <name>[2Fe-2S] cluster</name>
        <dbReference type="ChEBI" id="CHEBI:190135"/>
    </cofactor>
</comment>
<dbReference type="Pfam" id="PF10399">
    <property type="entry name" value="UCR_Fe-S_N"/>
    <property type="match status" value="1"/>
</dbReference>
<keyword evidence="8 22" id="KW-0812">Transmembrane</keyword>
<evidence type="ECO:0000256" key="9">
    <source>
        <dbReference type="ARBA" id="ARBA00022714"/>
    </source>
</evidence>
<keyword evidence="15" id="KW-0411">Iron-sulfur</keyword>
<keyword evidence="10" id="KW-0479">Metal-binding</keyword>
<keyword evidence="16 22" id="KW-0472">Membrane</keyword>
<keyword evidence="25" id="KW-1185">Reference proteome</keyword>
<proteinExistence type="predicted"/>
<evidence type="ECO:0000259" key="23">
    <source>
        <dbReference type="PROSITE" id="PS51296"/>
    </source>
</evidence>
<keyword evidence="13 22" id="KW-1133">Transmembrane helix</keyword>
<evidence type="ECO:0000313" key="24">
    <source>
        <dbReference type="EMBL" id="NHZ79773.1"/>
    </source>
</evidence>
<keyword evidence="21" id="KW-0175">Coiled coil</keyword>
<evidence type="ECO:0000256" key="4">
    <source>
        <dbReference type="ARBA" id="ARBA00012951"/>
    </source>
</evidence>
<comment type="function">
    <text evidence="1">Component of the ubiquinol-cytochrome c reductase complex (complex III or cytochrome b-c1 complex), which is a respiratory chain that generates an electrochemical potential coupled to ATP synthesis.</text>
</comment>
<feature type="coiled-coil region" evidence="21">
    <location>
        <begin position="16"/>
        <end position="60"/>
    </location>
</feature>
<dbReference type="Pfam" id="PF00355">
    <property type="entry name" value="Rieske"/>
    <property type="match status" value="1"/>
</dbReference>
<organism evidence="24 25">
    <name type="scientific">Massilia frigida</name>
    <dbReference type="NCBI Taxonomy" id="2609281"/>
    <lineage>
        <taxon>Bacteria</taxon>
        <taxon>Pseudomonadati</taxon>
        <taxon>Pseudomonadota</taxon>
        <taxon>Betaproteobacteria</taxon>
        <taxon>Burkholderiales</taxon>
        <taxon>Oxalobacteraceae</taxon>
        <taxon>Telluria group</taxon>
        <taxon>Massilia</taxon>
    </lineage>
</organism>
<dbReference type="InterPro" id="IPR036922">
    <property type="entry name" value="Rieske_2Fe-2S_sf"/>
</dbReference>
<keyword evidence="6" id="KW-0813">Transport</keyword>
<evidence type="ECO:0000256" key="1">
    <source>
        <dbReference type="ARBA" id="ARBA00002444"/>
    </source>
</evidence>
<dbReference type="PANTHER" id="PTHR10134">
    <property type="entry name" value="CYTOCHROME B-C1 COMPLEX SUBUNIT RIESKE, MITOCHONDRIAL"/>
    <property type="match status" value="1"/>
</dbReference>
<dbReference type="Proteomes" id="UP000621455">
    <property type="component" value="Unassembled WGS sequence"/>
</dbReference>
<evidence type="ECO:0000256" key="20">
    <source>
        <dbReference type="ARBA" id="ARBA00034078"/>
    </source>
</evidence>
<name>A0ABX0N373_9BURK</name>
<dbReference type="PROSITE" id="PS51296">
    <property type="entry name" value="RIESKE"/>
    <property type="match status" value="1"/>
</dbReference>
<reference evidence="24 25" key="1">
    <citation type="submission" date="2019-10" db="EMBL/GenBank/DDBJ databases">
        <title>Taxonomy of Antarctic Massilia spp.: description of Massilia rubra sp. nov., Massilia aquatica sp. nov., Massilia mucilaginosa sp. nov., Massilia frigida sp. nov. isolated from streams, lakes and regoliths.</title>
        <authorList>
            <person name="Holochova P."/>
            <person name="Sedlacek I."/>
            <person name="Kralova S."/>
            <person name="Maslanova I."/>
            <person name="Busse H.-J."/>
            <person name="Stankova E."/>
            <person name="Vrbovska V."/>
            <person name="Kovarovic V."/>
            <person name="Bartak M."/>
            <person name="Svec P."/>
            <person name="Pantucek R."/>
        </authorList>
    </citation>
    <scope>NUCLEOTIDE SEQUENCE [LARGE SCALE GENOMIC DNA]</scope>
    <source>
        <strain evidence="24 25">CCM 8695</strain>
    </source>
</reference>
<comment type="subunit">
    <text evidence="3">The main subunits of complex b-c1 are: cytochrome b, cytochrome c1 and the Rieske protein.</text>
</comment>
<dbReference type="InterPro" id="IPR006317">
    <property type="entry name" value="Ubiquinol_cyt_c_Rdtase_Fe-S-su"/>
</dbReference>
<gene>
    <name evidence="24" type="primary">petA</name>
    <name evidence="24" type="ORF">F2P44_10865</name>
</gene>
<evidence type="ECO:0000256" key="16">
    <source>
        <dbReference type="ARBA" id="ARBA00023136"/>
    </source>
</evidence>
<keyword evidence="11" id="KW-1278">Translocase</keyword>
<comment type="catalytic activity">
    <reaction evidence="18">
        <text>a quinol + 2 Fe(III)-[cytochrome c](out) = a quinone + 2 Fe(II)-[cytochrome c](out) + 2 H(+)(out)</text>
        <dbReference type="Rhea" id="RHEA:11484"/>
        <dbReference type="Rhea" id="RHEA-COMP:10350"/>
        <dbReference type="Rhea" id="RHEA-COMP:14399"/>
        <dbReference type="ChEBI" id="CHEBI:15378"/>
        <dbReference type="ChEBI" id="CHEBI:24646"/>
        <dbReference type="ChEBI" id="CHEBI:29033"/>
        <dbReference type="ChEBI" id="CHEBI:29034"/>
        <dbReference type="ChEBI" id="CHEBI:132124"/>
        <dbReference type="EC" id="7.1.1.8"/>
    </reaction>
</comment>
<keyword evidence="14" id="KW-0408">Iron</keyword>
<evidence type="ECO:0000256" key="13">
    <source>
        <dbReference type="ARBA" id="ARBA00022989"/>
    </source>
</evidence>
<evidence type="ECO:0000256" key="15">
    <source>
        <dbReference type="ARBA" id="ARBA00023014"/>
    </source>
</evidence>
<evidence type="ECO:0000256" key="7">
    <source>
        <dbReference type="ARBA" id="ARBA00022475"/>
    </source>
</evidence>
<evidence type="ECO:0000256" key="19">
    <source>
        <dbReference type="ARBA" id="ARBA00032409"/>
    </source>
</evidence>
<dbReference type="Gene3D" id="2.102.10.10">
    <property type="entry name" value="Rieske [2Fe-2S] iron-sulphur domain"/>
    <property type="match status" value="1"/>
</dbReference>
<accession>A0ABX0N373</accession>
<evidence type="ECO:0000313" key="25">
    <source>
        <dbReference type="Proteomes" id="UP000621455"/>
    </source>
</evidence>
<keyword evidence="12" id="KW-0249">Electron transport</keyword>
<evidence type="ECO:0000256" key="17">
    <source>
        <dbReference type="ARBA" id="ARBA00023157"/>
    </source>
</evidence>
<dbReference type="InterPro" id="IPR005805">
    <property type="entry name" value="Rieske_Fe-S_prot_C"/>
</dbReference>
<dbReference type="CDD" id="cd03470">
    <property type="entry name" value="Rieske_cytochrome_bc1"/>
    <property type="match status" value="1"/>
</dbReference>
<dbReference type="InterPro" id="IPR019470">
    <property type="entry name" value="Ubiq_cytC_Rdtase_Fe-S_su_TAT"/>
</dbReference>
<evidence type="ECO:0000256" key="2">
    <source>
        <dbReference type="ARBA" id="ARBA00004162"/>
    </source>
</evidence>
<evidence type="ECO:0000256" key="10">
    <source>
        <dbReference type="ARBA" id="ARBA00022723"/>
    </source>
</evidence>
<dbReference type="EMBL" id="WHJG01000008">
    <property type="protein sequence ID" value="NHZ79773.1"/>
    <property type="molecule type" value="Genomic_DNA"/>
</dbReference>
<evidence type="ECO:0000256" key="3">
    <source>
        <dbReference type="ARBA" id="ARBA00011649"/>
    </source>
</evidence>
<evidence type="ECO:0000256" key="11">
    <source>
        <dbReference type="ARBA" id="ARBA00022967"/>
    </source>
</evidence>
<evidence type="ECO:0000256" key="22">
    <source>
        <dbReference type="SAM" id="Phobius"/>
    </source>
</evidence>
<dbReference type="NCBIfam" id="TIGR01416">
    <property type="entry name" value="Rieske_proteo"/>
    <property type="match status" value="1"/>
</dbReference>
<comment type="subcellular location">
    <subcellularLocation>
        <location evidence="2">Cell membrane</location>
        <topology evidence="2">Single-pass membrane protein</topology>
    </subcellularLocation>
</comment>
<dbReference type="EC" id="7.1.1.8" evidence="4"/>
<evidence type="ECO:0000256" key="18">
    <source>
        <dbReference type="ARBA" id="ARBA00029351"/>
    </source>
</evidence>
<evidence type="ECO:0000256" key="6">
    <source>
        <dbReference type="ARBA" id="ARBA00022448"/>
    </source>
</evidence>
<evidence type="ECO:0000256" key="21">
    <source>
        <dbReference type="SAM" id="Coils"/>
    </source>
</evidence>
<protein>
    <recommendedName>
        <fullName evidence="5">Ubiquinol-cytochrome c reductase iron-sulfur subunit</fullName>
        <ecNumber evidence="4">7.1.1.8</ecNumber>
    </recommendedName>
    <alternativeName>
        <fullName evidence="19">Rieske iron-sulfur protein</fullName>
    </alternativeName>
</protein>
<keyword evidence="17" id="KW-1015">Disulfide bond</keyword>